<feature type="transmembrane region" description="Helical" evidence="10">
    <location>
        <begin position="233"/>
        <end position="252"/>
    </location>
</feature>
<evidence type="ECO:0000256" key="3">
    <source>
        <dbReference type="ARBA" id="ARBA00022692"/>
    </source>
</evidence>
<dbReference type="GO" id="GO:0005886">
    <property type="term" value="C:plasma membrane"/>
    <property type="evidence" value="ECO:0007669"/>
    <property type="project" value="TreeGrafter"/>
</dbReference>
<comment type="subcellular location">
    <subcellularLocation>
        <location evidence="1">Vacuole membrane</location>
        <topology evidence="1">Multi-pass membrane protein</topology>
    </subcellularLocation>
</comment>
<evidence type="ECO:0000313" key="12">
    <source>
        <dbReference type="EMBL" id="KAJ5114975.1"/>
    </source>
</evidence>
<gene>
    <name evidence="12" type="ORF">NUU61_000734</name>
</gene>
<feature type="transmembrane region" description="Helical" evidence="10">
    <location>
        <begin position="110"/>
        <end position="129"/>
    </location>
</feature>
<accession>A0A9W9KQZ1</accession>
<sequence>MTSAHQNHDASSGDTGQNHLDNPEKSPVDAPSPAQVESPTQPDANNELEKSASGAPLDHTPSQAQKMGKKKIAVVMAALCLVLFLAALDMTIISTALPTIASDFHASESGYSWIASSYLLANAACIPLWGKLSDIWGRKPIILLANLAFLVGSLICALAKNMPMIIAGRAIQGVGGGGIIILANISVSDLFSMRDRPMYYGLFGATWAIAGALGPIVGGAFTTDVTWRWCFWINLPIGGLSFVILVFFLHIESPKTPLLAGLRNIDWAGTFLIIGGTLMFLFGLEFGGVDYPWDSATVVCLIVFGVLVWALAMFAEWKLAKYPIIPTRLFSEWYNVLILLICFCHGFVFIAGAYYMPLYFQTVLLATPILSGVYVLPLVLSLSFVSVITGVTMKKTGRYRELIMAGMFFIALGFGLFIDLKPYASWPRIIIYQIIAGIGVGPNFQAPLVAFQANVRAADMATATATFGFVRQLSTSISVVLGTVIYQNIMSQQAPSLIAAIGPERTAAISSSFSGSSKSLVQGLTPSQRELVLGAFTHALNRMWIFYTAIAGVGFILSLFIRPRELSRSHTIQKTGLAEQERARQELLESEQKTESKPAADV</sequence>
<dbReference type="FunFam" id="1.20.1250.20:FF:000196">
    <property type="entry name" value="MFS toxin efflux pump (AflT)"/>
    <property type="match status" value="1"/>
</dbReference>
<feature type="transmembrane region" description="Helical" evidence="10">
    <location>
        <begin position="336"/>
        <end position="357"/>
    </location>
</feature>
<feature type="transmembrane region" description="Helical" evidence="10">
    <location>
        <begin position="264"/>
        <end position="284"/>
    </location>
</feature>
<evidence type="ECO:0000256" key="5">
    <source>
        <dbReference type="ARBA" id="ARBA00023136"/>
    </source>
</evidence>
<evidence type="ECO:0000256" key="1">
    <source>
        <dbReference type="ARBA" id="ARBA00004128"/>
    </source>
</evidence>
<feature type="domain" description="Major facilitator superfamily (MFS) profile" evidence="11">
    <location>
        <begin position="75"/>
        <end position="566"/>
    </location>
</feature>
<name>A0A9W9KQZ1_9EURO</name>
<evidence type="ECO:0000256" key="8">
    <source>
        <dbReference type="ARBA" id="ARBA00083178"/>
    </source>
</evidence>
<keyword evidence="5 10" id="KW-0472">Membrane</keyword>
<feature type="transmembrane region" description="Helical" evidence="10">
    <location>
        <begin position="166"/>
        <end position="187"/>
    </location>
</feature>
<dbReference type="GO" id="GO:0005774">
    <property type="term" value="C:vacuolar membrane"/>
    <property type="evidence" value="ECO:0007669"/>
    <property type="project" value="UniProtKB-SubCell"/>
</dbReference>
<evidence type="ECO:0000259" key="11">
    <source>
        <dbReference type="PROSITE" id="PS50850"/>
    </source>
</evidence>
<evidence type="ECO:0000256" key="6">
    <source>
        <dbReference type="ARBA" id="ARBA00057269"/>
    </source>
</evidence>
<dbReference type="OrthoDB" id="10021397at2759"/>
<dbReference type="InterPro" id="IPR020846">
    <property type="entry name" value="MFS_dom"/>
</dbReference>
<dbReference type="PANTHER" id="PTHR23501:SF102">
    <property type="entry name" value="DRUG TRANSPORTER, PUTATIVE (AFU_ORTHOLOGUE AFUA_3G08530)-RELATED"/>
    <property type="match status" value="1"/>
</dbReference>
<feature type="transmembrane region" description="Helical" evidence="10">
    <location>
        <begin position="72"/>
        <end position="98"/>
    </location>
</feature>
<evidence type="ECO:0000256" key="10">
    <source>
        <dbReference type="SAM" id="Phobius"/>
    </source>
</evidence>
<evidence type="ECO:0000256" key="4">
    <source>
        <dbReference type="ARBA" id="ARBA00022989"/>
    </source>
</evidence>
<dbReference type="PRINTS" id="PR01036">
    <property type="entry name" value="TCRTETB"/>
</dbReference>
<feature type="transmembrane region" description="Helical" evidence="10">
    <location>
        <begin position="369"/>
        <end position="390"/>
    </location>
</feature>
<feature type="transmembrane region" description="Helical" evidence="10">
    <location>
        <begin position="544"/>
        <end position="561"/>
    </location>
</feature>
<protein>
    <recommendedName>
        <fullName evidence="7">Efflux pump dotC</fullName>
    </recommendedName>
    <alternativeName>
        <fullName evidence="8">Dothistromin biosynthesis protein C</fullName>
    </alternativeName>
</protein>
<dbReference type="GeneID" id="81390485"/>
<comment type="function">
    <text evidence="6">Efflux pump; part of the gene cluster that mediates the biosynthesis of dothistromin (DOTH), a polyketide toxin very similar in structure to the aflatoxin precursor, versicolorin B. One function of dotC may be to transport early-stage dothistromin biosynthetic intermediates from the cytoplasm into vacuoles, thereby affecting the rate of dothistromin production.</text>
</comment>
<feature type="transmembrane region" description="Helical" evidence="10">
    <location>
        <begin position="199"/>
        <end position="221"/>
    </location>
</feature>
<dbReference type="EMBL" id="JAPMSZ010000001">
    <property type="protein sequence ID" value="KAJ5114975.1"/>
    <property type="molecule type" value="Genomic_DNA"/>
</dbReference>
<feature type="compositionally biased region" description="Polar residues" evidence="9">
    <location>
        <begin position="35"/>
        <end position="44"/>
    </location>
</feature>
<dbReference type="Proteomes" id="UP001141434">
    <property type="component" value="Unassembled WGS sequence"/>
</dbReference>
<feature type="transmembrane region" description="Helical" evidence="10">
    <location>
        <begin position="430"/>
        <end position="451"/>
    </location>
</feature>
<dbReference type="FunFam" id="1.20.1720.10:FF:000014">
    <property type="entry name" value="MFS drug transporter, putative"/>
    <property type="match status" value="1"/>
</dbReference>
<feature type="transmembrane region" description="Helical" evidence="10">
    <location>
        <begin position="402"/>
        <end position="418"/>
    </location>
</feature>
<feature type="compositionally biased region" description="Polar residues" evidence="9">
    <location>
        <begin position="1"/>
        <end position="20"/>
    </location>
</feature>
<keyword evidence="3 10" id="KW-0812">Transmembrane</keyword>
<dbReference type="CDD" id="cd17502">
    <property type="entry name" value="MFS_Azr1_MDR_like"/>
    <property type="match status" value="1"/>
</dbReference>
<dbReference type="AlphaFoldDB" id="A0A9W9KQZ1"/>
<keyword evidence="4 10" id="KW-1133">Transmembrane helix</keyword>
<comment type="caution">
    <text evidence="12">The sequence shown here is derived from an EMBL/GenBank/DDBJ whole genome shotgun (WGS) entry which is preliminary data.</text>
</comment>
<feature type="transmembrane region" description="Helical" evidence="10">
    <location>
        <begin position="463"/>
        <end position="486"/>
    </location>
</feature>
<feature type="region of interest" description="Disordered" evidence="9">
    <location>
        <begin position="1"/>
        <end position="63"/>
    </location>
</feature>
<dbReference type="PROSITE" id="PS50850">
    <property type="entry name" value="MFS"/>
    <property type="match status" value="1"/>
</dbReference>
<dbReference type="RefSeq" id="XP_056516167.1">
    <property type="nucleotide sequence ID" value="XM_056651317.1"/>
</dbReference>
<feature type="transmembrane region" description="Helical" evidence="10">
    <location>
        <begin position="296"/>
        <end position="315"/>
    </location>
</feature>
<dbReference type="PANTHER" id="PTHR23501">
    <property type="entry name" value="MAJOR FACILITATOR SUPERFAMILY"/>
    <property type="match status" value="1"/>
</dbReference>
<feature type="transmembrane region" description="Helical" evidence="10">
    <location>
        <begin position="141"/>
        <end position="160"/>
    </location>
</feature>
<reference evidence="12" key="1">
    <citation type="submission" date="2022-11" db="EMBL/GenBank/DDBJ databases">
        <authorList>
            <person name="Petersen C."/>
        </authorList>
    </citation>
    <scope>NUCLEOTIDE SEQUENCE</scope>
    <source>
        <strain evidence="12">IBT 34128</strain>
    </source>
</reference>
<evidence type="ECO:0000256" key="2">
    <source>
        <dbReference type="ARBA" id="ARBA00007520"/>
    </source>
</evidence>
<evidence type="ECO:0000256" key="9">
    <source>
        <dbReference type="SAM" id="MobiDB-lite"/>
    </source>
</evidence>
<feature type="region of interest" description="Disordered" evidence="9">
    <location>
        <begin position="571"/>
        <end position="602"/>
    </location>
</feature>
<evidence type="ECO:0000313" key="13">
    <source>
        <dbReference type="Proteomes" id="UP001141434"/>
    </source>
</evidence>
<dbReference type="InterPro" id="IPR011701">
    <property type="entry name" value="MFS"/>
</dbReference>
<proteinExistence type="inferred from homology"/>
<reference evidence="12" key="2">
    <citation type="journal article" date="2023" name="IMA Fungus">
        <title>Comparative genomic study of the Penicillium genus elucidates a diverse pangenome and 15 lateral gene transfer events.</title>
        <authorList>
            <person name="Petersen C."/>
            <person name="Sorensen T."/>
            <person name="Nielsen M.R."/>
            <person name="Sondergaard T.E."/>
            <person name="Sorensen J.L."/>
            <person name="Fitzpatrick D.A."/>
            <person name="Frisvad J.C."/>
            <person name="Nielsen K.L."/>
        </authorList>
    </citation>
    <scope>NUCLEOTIDE SEQUENCE</scope>
    <source>
        <strain evidence="12">IBT 34128</strain>
    </source>
</reference>
<feature type="compositionally biased region" description="Basic and acidic residues" evidence="9">
    <location>
        <begin position="579"/>
        <end position="602"/>
    </location>
</feature>
<dbReference type="Pfam" id="PF07690">
    <property type="entry name" value="MFS_1"/>
    <property type="match status" value="1"/>
</dbReference>
<organism evidence="12 13">
    <name type="scientific">Penicillium alfredii</name>
    <dbReference type="NCBI Taxonomy" id="1506179"/>
    <lineage>
        <taxon>Eukaryota</taxon>
        <taxon>Fungi</taxon>
        <taxon>Dikarya</taxon>
        <taxon>Ascomycota</taxon>
        <taxon>Pezizomycotina</taxon>
        <taxon>Eurotiomycetes</taxon>
        <taxon>Eurotiomycetidae</taxon>
        <taxon>Eurotiales</taxon>
        <taxon>Aspergillaceae</taxon>
        <taxon>Penicillium</taxon>
    </lineage>
</organism>
<dbReference type="InterPro" id="IPR036259">
    <property type="entry name" value="MFS_trans_sf"/>
</dbReference>
<dbReference type="Gene3D" id="1.20.1250.20">
    <property type="entry name" value="MFS general substrate transporter like domains"/>
    <property type="match status" value="1"/>
</dbReference>
<dbReference type="SUPFAM" id="SSF103473">
    <property type="entry name" value="MFS general substrate transporter"/>
    <property type="match status" value="1"/>
</dbReference>
<evidence type="ECO:0000256" key="7">
    <source>
        <dbReference type="ARBA" id="ARBA00069956"/>
    </source>
</evidence>
<keyword evidence="13" id="KW-1185">Reference proteome</keyword>
<dbReference type="GO" id="GO:0022857">
    <property type="term" value="F:transmembrane transporter activity"/>
    <property type="evidence" value="ECO:0007669"/>
    <property type="project" value="InterPro"/>
</dbReference>
<comment type="similarity">
    <text evidence="2">Belongs to the major facilitator superfamily. TCR/Tet family.</text>
</comment>
<dbReference type="Gene3D" id="1.20.1720.10">
    <property type="entry name" value="Multidrug resistance protein D"/>
    <property type="match status" value="1"/>
</dbReference>